<dbReference type="InterPro" id="IPR006946">
    <property type="entry name" value="DGR2-like_dom"/>
</dbReference>
<keyword evidence="4 6" id="KW-0732">Signal</keyword>
<dbReference type="InterPro" id="IPR052437">
    <property type="entry name" value="Pectin_Meth_Modulator"/>
</dbReference>
<proteinExistence type="predicted"/>
<dbReference type="Pfam" id="PF04862">
    <property type="entry name" value="DUF642"/>
    <property type="match status" value="2"/>
</dbReference>
<evidence type="ECO:0000256" key="1">
    <source>
        <dbReference type="ARBA" id="ARBA00004191"/>
    </source>
</evidence>
<reference evidence="8" key="1">
    <citation type="journal article" date="2018" name="DNA Res.">
        <title>Multiple hybrid de novo genome assembly of finger millet, an orphan allotetraploid crop.</title>
        <authorList>
            <person name="Hatakeyama M."/>
            <person name="Aluri S."/>
            <person name="Balachadran M.T."/>
            <person name="Sivarajan S.R."/>
            <person name="Patrignani A."/>
            <person name="Gruter S."/>
            <person name="Poveda L."/>
            <person name="Shimizu-Inatsugi R."/>
            <person name="Baeten J."/>
            <person name="Francoijs K.J."/>
            <person name="Nataraja K.N."/>
            <person name="Reddy Y.A.N."/>
            <person name="Phadnis S."/>
            <person name="Ravikumar R.L."/>
            <person name="Schlapbach R."/>
            <person name="Sreeman S.M."/>
            <person name="Shimizu K.K."/>
        </authorList>
    </citation>
    <scope>NUCLEOTIDE SEQUENCE</scope>
</reference>
<gene>
    <name evidence="8" type="primary">gb15175</name>
    <name evidence="8" type="ORF">PR202_gb15175</name>
</gene>
<evidence type="ECO:0000256" key="2">
    <source>
        <dbReference type="ARBA" id="ARBA00022512"/>
    </source>
</evidence>
<sequence length="355" mass="38901">MVNGTRCVALFLLVGVAARLVFAVNDDLLPNGDFEQAPDRSKLNGTRVMDPHAIPHWEISGFVEFIESGQQLEDMILPVPKGERAVRLGNDATIKQKLSVTRHAYYSISFGAARTCAQAEKLILSSPPDSGILPIQTVYTSSGWDTYSWAFKAKNTSVWFSIHNPGHEDDPACGPIIDHIAIKALPPPHHTKDSMLRNGNFEDGPYIFPNTPYGVLVPPVLEDAHSPLPGWMIMADTKVVKYVDAKHHAVPKGNHAVELVAGLECAMLQEVHTVPGRSYRLSFSVGDGATGCDGRLVVDAYAGREIVKVPYESRGTGGHKRAVLEFVAVANVTRVVFQSNNHHEARRHAVRPCHR</sequence>
<evidence type="ECO:0000256" key="5">
    <source>
        <dbReference type="ARBA" id="ARBA00023180"/>
    </source>
</evidence>
<dbReference type="Gene3D" id="2.60.120.260">
    <property type="entry name" value="Galactose-binding domain-like"/>
    <property type="match status" value="2"/>
</dbReference>
<keyword evidence="2" id="KW-0134">Cell wall</keyword>
<feature type="domain" description="DUF642" evidence="7">
    <location>
        <begin position="195"/>
        <end position="346"/>
    </location>
</feature>
<comment type="caution">
    <text evidence="8">The sequence shown here is derived from an EMBL/GenBank/DDBJ whole genome shotgun (WGS) entry which is preliminary data.</text>
</comment>
<reference evidence="8" key="2">
    <citation type="submission" date="2021-12" db="EMBL/GenBank/DDBJ databases">
        <title>Resequencing data analysis of finger millet.</title>
        <authorList>
            <person name="Hatakeyama M."/>
            <person name="Aluri S."/>
            <person name="Balachadran M.T."/>
            <person name="Sivarajan S.R."/>
            <person name="Poveda L."/>
            <person name="Shimizu-Inatsugi R."/>
            <person name="Schlapbach R."/>
            <person name="Sreeman S.M."/>
            <person name="Shimizu K.K."/>
        </authorList>
    </citation>
    <scope>NUCLEOTIDE SEQUENCE</scope>
</reference>
<organism evidence="8 9">
    <name type="scientific">Eleusine coracana subsp. coracana</name>
    <dbReference type="NCBI Taxonomy" id="191504"/>
    <lineage>
        <taxon>Eukaryota</taxon>
        <taxon>Viridiplantae</taxon>
        <taxon>Streptophyta</taxon>
        <taxon>Embryophyta</taxon>
        <taxon>Tracheophyta</taxon>
        <taxon>Spermatophyta</taxon>
        <taxon>Magnoliopsida</taxon>
        <taxon>Liliopsida</taxon>
        <taxon>Poales</taxon>
        <taxon>Poaceae</taxon>
        <taxon>PACMAD clade</taxon>
        <taxon>Chloridoideae</taxon>
        <taxon>Cynodonteae</taxon>
        <taxon>Eleusininae</taxon>
        <taxon>Eleusine</taxon>
    </lineage>
</organism>
<feature type="chain" id="PRO_5043573880" description="DUF642 domain-containing protein" evidence="6">
    <location>
        <begin position="24"/>
        <end position="355"/>
    </location>
</feature>
<keyword evidence="3" id="KW-0964">Secreted</keyword>
<protein>
    <recommendedName>
        <fullName evidence="7">DUF642 domain-containing protein</fullName>
    </recommendedName>
</protein>
<dbReference type="Proteomes" id="UP001054889">
    <property type="component" value="Unassembled WGS sequence"/>
</dbReference>
<dbReference type="PANTHER" id="PTHR31265:SF57">
    <property type="entry name" value="DUF642 DOMAIN-CONTAINING PROTEIN"/>
    <property type="match status" value="1"/>
</dbReference>
<evidence type="ECO:0000313" key="8">
    <source>
        <dbReference type="EMBL" id="GJN27178.1"/>
    </source>
</evidence>
<dbReference type="EMBL" id="BQKI01000079">
    <property type="protein sequence ID" value="GJN27178.1"/>
    <property type="molecule type" value="Genomic_DNA"/>
</dbReference>
<evidence type="ECO:0000313" key="9">
    <source>
        <dbReference type="Proteomes" id="UP001054889"/>
    </source>
</evidence>
<accession>A0AAV5EUV5</accession>
<comment type="subcellular location">
    <subcellularLocation>
        <location evidence="1">Secreted</location>
        <location evidence="1">Cell wall</location>
    </subcellularLocation>
</comment>
<keyword evidence="5" id="KW-0325">Glycoprotein</keyword>
<keyword evidence="9" id="KW-1185">Reference proteome</keyword>
<feature type="signal peptide" evidence="6">
    <location>
        <begin position="1"/>
        <end position="23"/>
    </location>
</feature>
<evidence type="ECO:0000259" key="7">
    <source>
        <dbReference type="Pfam" id="PF04862"/>
    </source>
</evidence>
<dbReference type="SUPFAM" id="SSF49785">
    <property type="entry name" value="Galactose-binding domain-like"/>
    <property type="match status" value="1"/>
</dbReference>
<evidence type="ECO:0000256" key="6">
    <source>
        <dbReference type="SAM" id="SignalP"/>
    </source>
</evidence>
<dbReference type="InterPro" id="IPR008979">
    <property type="entry name" value="Galactose-bd-like_sf"/>
</dbReference>
<dbReference type="PANTHER" id="PTHR31265">
    <property type="entry name" value="OS02G0527500 PROTEIN-RELATED"/>
    <property type="match status" value="1"/>
</dbReference>
<evidence type="ECO:0000256" key="3">
    <source>
        <dbReference type="ARBA" id="ARBA00022525"/>
    </source>
</evidence>
<feature type="domain" description="DUF642" evidence="7">
    <location>
        <begin position="27"/>
        <end position="183"/>
    </location>
</feature>
<name>A0AAV5EUV5_ELECO</name>
<dbReference type="AlphaFoldDB" id="A0AAV5EUV5"/>
<evidence type="ECO:0000256" key="4">
    <source>
        <dbReference type="ARBA" id="ARBA00022729"/>
    </source>
</evidence>